<evidence type="ECO:0000256" key="6">
    <source>
        <dbReference type="PROSITE-ProRule" id="PRU00433"/>
    </source>
</evidence>
<evidence type="ECO:0000256" key="7">
    <source>
        <dbReference type="SAM" id="MobiDB-lite"/>
    </source>
</evidence>
<dbReference type="Gene3D" id="1.10.760.10">
    <property type="entry name" value="Cytochrome c-like domain"/>
    <property type="match status" value="1"/>
</dbReference>
<name>A0ABW5DJ80_9HYPH</name>
<dbReference type="InterPro" id="IPR009056">
    <property type="entry name" value="Cyt_c-like_dom"/>
</dbReference>
<evidence type="ECO:0000256" key="2">
    <source>
        <dbReference type="ARBA" id="ARBA00022617"/>
    </source>
</evidence>
<dbReference type="InterPro" id="IPR036909">
    <property type="entry name" value="Cyt_c-like_dom_sf"/>
</dbReference>
<evidence type="ECO:0000259" key="8">
    <source>
        <dbReference type="PROSITE" id="PS51007"/>
    </source>
</evidence>
<keyword evidence="10" id="KW-1185">Reference proteome</keyword>
<keyword evidence="4" id="KW-0249">Electron transport</keyword>
<dbReference type="Pfam" id="PF00034">
    <property type="entry name" value="Cytochrom_C"/>
    <property type="match status" value="1"/>
</dbReference>
<keyword evidence="2 6" id="KW-0349">Heme</keyword>
<keyword evidence="5 6" id="KW-0408">Iron</keyword>
<feature type="region of interest" description="Disordered" evidence="7">
    <location>
        <begin position="177"/>
        <end position="256"/>
    </location>
</feature>
<keyword evidence="1" id="KW-0813">Transport</keyword>
<reference evidence="10" key="1">
    <citation type="journal article" date="2019" name="Int. J. Syst. Evol. Microbiol.">
        <title>The Global Catalogue of Microorganisms (GCM) 10K type strain sequencing project: providing services to taxonomists for standard genome sequencing and annotation.</title>
        <authorList>
            <consortium name="The Broad Institute Genomics Platform"/>
            <consortium name="The Broad Institute Genome Sequencing Center for Infectious Disease"/>
            <person name="Wu L."/>
            <person name="Ma J."/>
        </authorList>
    </citation>
    <scope>NUCLEOTIDE SEQUENCE [LARGE SCALE GENOMIC DNA]</scope>
    <source>
        <strain evidence="10">KCTC 23707</strain>
    </source>
</reference>
<evidence type="ECO:0000256" key="5">
    <source>
        <dbReference type="ARBA" id="ARBA00023004"/>
    </source>
</evidence>
<comment type="caution">
    <text evidence="9">The sequence shown here is derived from an EMBL/GenBank/DDBJ whole genome shotgun (WGS) entry which is preliminary data.</text>
</comment>
<evidence type="ECO:0000256" key="3">
    <source>
        <dbReference type="ARBA" id="ARBA00022723"/>
    </source>
</evidence>
<dbReference type="RefSeq" id="WP_345099593.1">
    <property type="nucleotide sequence ID" value="NZ_BAABGS010000066.1"/>
</dbReference>
<dbReference type="Proteomes" id="UP001597373">
    <property type="component" value="Unassembled WGS sequence"/>
</dbReference>
<evidence type="ECO:0000313" key="9">
    <source>
        <dbReference type="EMBL" id="MFD2260568.1"/>
    </source>
</evidence>
<evidence type="ECO:0000256" key="4">
    <source>
        <dbReference type="ARBA" id="ARBA00022982"/>
    </source>
</evidence>
<dbReference type="SUPFAM" id="SSF46626">
    <property type="entry name" value="Cytochrome c"/>
    <property type="match status" value="1"/>
</dbReference>
<evidence type="ECO:0000256" key="1">
    <source>
        <dbReference type="ARBA" id="ARBA00022448"/>
    </source>
</evidence>
<feature type="domain" description="Cytochrome c" evidence="8">
    <location>
        <begin position="71"/>
        <end position="174"/>
    </location>
</feature>
<dbReference type="PANTHER" id="PTHR11961">
    <property type="entry name" value="CYTOCHROME C"/>
    <property type="match status" value="1"/>
</dbReference>
<protein>
    <submittedName>
        <fullName evidence="9">Cytochrome c family protein</fullName>
    </submittedName>
</protein>
<keyword evidence="3 6" id="KW-0479">Metal-binding</keyword>
<dbReference type="InterPro" id="IPR002327">
    <property type="entry name" value="Cyt_c_1A/1B"/>
</dbReference>
<feature type="compositionally biased region" description="Low complexity" evidence="7">
    <location>
        <begin position="181"/>
        <end position="237"/>
    </location>
</feature>
<organism evidence="9 10">
    <name type="scientific">Chelativorans composti</name>
    <dbReference type="NCBI Taxonomy" id="768533"/>
    <lineage>
        <taxon>Bacteria</taxon>
        <taxon>Pseudomonadati</taxon>
        <taxon>Pseudomonadota</taxon>
        <taxon>Alphaproteobacteria</taxon>
        <taxon>Hyphomicrobiales</taxon>
        <taxon>Phyllobacteriaceae</taxon>
        <taxon>Chelativorans</taxon>
    </lineage>
</organism>
<evidence type="ECO:0000313" key="10">
    <source>
        <dbReference type="Proteomes" id="UP001597373"/>
    </source>
</evidence>
<proteinExistence type="predicted"/>
<dbReference type="PROSITE" id="PS51007">
    <property type="entry name" value="CYTC"/>
    <property type="match status" value="1"/>
</dbReference>
<gene>
    <name evidence="9" type="ORF">ACFSMZ_12440</name>
</gene>
<dbReference type="EMBL" id="JBHUIR010000047">
    <property type="protein sequence ID" value="MFD2260568.1"/>
    <property type="molecule type" value="Genomic_DNA"/>
</dbReference>
<dbReference type="PRINTS" id="PR00604">
    <property type="entry name" value="CYTCHRMECIAB"/>
</dbReference>
<accession>A0ABW5DJ80</accession>
<sequence length="256" mass="25783">MDSFELNKVLGAVLGTVFVVFSVSLVSDAIFSSHAPETPGYAIVASEDGGASAGSDSGGAPESVLPLLASADAANGASIFKRCAACHTDDKSGANKVGPNLWGVVDRPVASHEGFSYSAGMQAFAEGGKTWTYENLDHFIANPKGFVPGTAMAFAGLKKVKERADLIAYLREQADSPAPLPEVGAEGEAVPAEEAAPAEQAAPAEEAPAAEQAPATEAAPADNDGAATEQGAAPQEEAAPETDGGNAEEAPAQSAQ</sequence>